<proteinExistence type="predicted"/>
<dbReference type="EMBL" id="JBEUKS010000014">
    <property type="protein sequence ID" value="MFC1442803.1"/>
    <property type="molecule type" value="Genomic_DNA"/>
</dbReference>
<dbReference type="InterPro" id="IPR050583">
    <property type="entry name" value="Mycobacterial_A85_antigen"/>
</dbReference>
<reference evidence="3 4" key="1">
    <citation type="submission" date="2024-06" db="EMBL/GenBank/DDBJ databases">
        <authorList>
            <person name="Lee S.D."/>
        </authorList>
    </citation>
    <scope>NUCLEOTIDE SEQUENCE [LARGE SCALE GENOMIC DNA]</scope>
    <source>
        <strain evidence="3 4">N1-10</strain>
    </source>
</reference>
<keyword evidence="3" id="KW-0378">Hydrolase</keyword>
<dbReference type="SUPFAM" id="SSF53474">
    <property type="entry name" value="alpha/beta-Hydrolases"/>
    <property type="match status" value="1"/>
</dbReference>
<protein>
    <submittedName>
        <fullName evidence="3">Alpha/beta hydrolase-fold protein</fullName>
    </submittedName>
</protein>
<keyword evidence="2" id="KW-1133">Transmembrane helix</keyword>
<evidence type="ECO:0000256" key="2">
    <source>
        <dbReference type="SAM" id="Phobius"/>
    </source>
</evidence>
<sequence length="419" mass="44975">MDLTSSTLEYGAGLLTFLSVCATLWLWPRLARRGLRRILGRLALIGASQLSLVLLAALLLNSYGDFYPTWTDLVGGGNQTVTLGRVQGGAGGSEEQVSDLGSRLVLPSRLGPLQRSDELPSGPPQRNGRFNAVTLVGERTGYRQQAYVYLPPQYFQPAYRHVDFPVLTSYVGYPGSIQTMVDRLRMPQIAAGMMQDGQMQPTILVIVSQTVAPPRDTDCINAPGGPQAETYLTQDVPAALRSAYRVERDPRGWGLTGVSEGATCALENTLRHPGTFGVAASLGGEYWEYETSTTGVLFGPPGPARDALLNNYNLVWRLQHLPVPDVRVLVATTAHGEHDYKGTQLFVRAARAPLQITPLVLSSGGHNYTTWSLELEPALAWLGQQLNPPTAAPAPAPAATPSTVPSSPITVPSLTAVPG</sequence>
<dbReference type="Gene3D" id="3.40.50.1820">
    <property type="entry name" value="alpha/beta hydrolase"/>
    <property type="match status" value="1"/>
</dbReference>
<feature type="transmembrane region" description="Helical" evidence="2">
    <location>
        <begin position="12"/>
        <end position="30"/>
    </location>
</feature>
<keyword evidence="2" id="KW-0472">Membrane</keyword>
<gene>
    <name evidence="3" type="ORF">ABUW04_31595</name>
</gene>
<accession>A0ABV6XWZ5</accession>
<dbReference type="RefSeq" id="WP_380567906.1">
    <property type="nucleotide sequence ID" value="NZ_JBEUKS010000014.1"/>
</dbReference>
<dbReference type="Proteomes" id="UP001592581">
    <property type="component" value="Unassembled WGS sequence"/>
</dbReference>
<organism evidence="3 4">
    <name type="scientific">Streptacidiphilus jeojiensis</name>
    <dbReference type="NCBI Taxonomy" id="3229225"/>
    <lineage>
        <taxon>Bacteria</taxon>
        <taxon>Bacillati</taxon>
        <taxon>Actinomycetota</taxon>
        <taxon>Actinomycetes</taxon>
        <taxon>Kitasatosporales</taxon>
        <taxon>Streptomycetaceae</taxon>
        <taxon>Streptacidiphilus</taxon>
    </lineage>
</organism>
<dbReference type="PANTHER" id="PTHR48098:SF1">
    <property type="entry name" value="DIACYLGLYCEROL ACYLTRANSFERASE_MYCOLYLTRANSFERASE AG85A"/>
    <property type="match status" value="1"/>
</dbReference>
<evidence type="ECO:0000313" key="3">
    <source>
        <dbReference type="EMBL" id="MFC1442803.1"/>
    </source>
</evidence>
<dbReference type="GO" id="GO:0016787">
    <property type="term" value="F:hydrolase activity"/>
    <property type="evidence" value="ECO:0007669"/>
    <property type="project" value="UniProtKB-KW"/>
</dbReference>
<name>A0ABV6XWZ5_9ACTN</name>
<keyword evidence="4" id="KW-1185">Reference proteome</keyword>
<keyword evidence="2" id="KW-0812">Transmembrane</keyword>
<dbReference type="InterPro" id="IPR000801">
    <property type="entry name" value="Esterase-like"/>
</dbReference>
<dbReference type="Pfam" id="PF00756">
    <property type="entry name" value="Esterase"/>
    <property type="match status" value="1"/>
</dbReference>
<feature type="region of interest" description="Disordered" evidence="1">
    <location>
        <begin position="390"/>
        <end position="419"/>
    </location>
</feature>
<feature type="compositionally biased region" description="Low complexity" evidence="1">
    <location>
        <begin position="399"/>
        <end position="413"/>
    </location>
</feature>
<dbReference type="PANTHER" id="PTHR48098">
    <property type="entry name" value="ENTEROCHELIN ESTERASE-RELATED"/>
    <property type="match status" value="1"/>
</dbReference>
<evidence type="ECO:0000313" key="4">
    <source>
        <dbReference type="Proteomes" id="UP001592581"/>
    </source>
</evidence>
<evidence type="ECO:0000256" key="1">
    <source>
        <dbReference type="SAM" id="MobiDB-lite"/>
    </source>
</evidence>
<comment type="caution">
    <text evidence="3">The sequence shown here is derived from an EMBL/GenBank/DDBJ whole genome shotgun (WGS) entry which is preliminary data.</text>
</comment>
<feature type="transmembrane region" description="Helical" evidence="2">
    <location>
        <begin position="42"/>
        <end position="60"/>
    </location>
</feature>
<dbReference type="InterPro" id="IPR029058">
    <property type="entry name" value="AB_hydrolase_fold"/>
</dbReference>